<organism evidence="1 2">
    <name type="scientific">Rhodofomes roseus</name>
    <dbReference type="NCBI Taxonomy" id="34475"/>
    <lineage>
        <taxon>Eukaryota</taxon>
        <taxon>Fungi</taxon>
        <taxon>Dikarya</taxon>
        <taxon>Basidiomycota</taxon>
        <taxon>Agaricomycotina</taxon>
        <taxon>Agaricomycetes</taxon>
        <taxon>Polyporales</taxon>
        <taxon>Rhodofomes</taxon>
    </lineage>
</organism>
<gene>
    <name evidence="1" type="ORF">C8Q71DRAFT_512030</name>
</gene>
<dbReference type="EMBL" id="JADCUA010000006">
    <property type="protein sequence ID" value="KAH9839435.1"/>
    <property type="molecule type" value="Genomic_DNA"/>
</dbReference>
<comment type="caution">
    <text evidence="1">The sequence shown here is derived from an EMBL/GenBank/DDBJ whole genome shotgun (WGS) entry which is preliminary data.</text>
</comment>
<evidence type="ECO:0000313" key="2">
    <source>
        <dbReference type="Proteomes" id="UP000814176"/>
    </source>
</evidence>
<sequence length="257" mass="28161">MHRFLAAQVSMTAAVGMGGRTVNRDSILGSDAADRLASGVDRWSRRRRSVRRTNIGWAGSRGRRADCGARLDRLLRPPSTDVDSDDLCSWRCSGKCNLRLAAACLRTGLRLSTTASETGCDALNSSICARTLKHAPLVLHPFRCRSLVCAERISSNPRPDDVLAAVIIFTARQAWTPGVSSQHVQDTKALGTSSHSTYCNPVAFPSSLLGLRILVSNGHGCIEFFVAPRYRCSYDPHRLWTVEAHVCTDTCILHARR</sequence>
<protein>
    <submittedName>
        <fullName evidence="1">Uncharacterized protein</fullName>
    </submittedName>
</protein>
<accession>A0ABQ8KNH9</accession>
<dbReference type="GeneID" id="71999790"/>
<reference evidence="1 2" key="1">
    <citation type="journal article" date="2021" name="Environ. Microbiol.">
        <title>Gene family expansions and transcriptome signatures uncover fungal adaptations to wood decay.</title>
        <authorList>
            <person name="Hage H."/>
            <person name="Miyauchi S."/>
            <person name="Viragh M."/>
            <person name="Drula E."/>
            <person name="Min B."/>
            <person name="Chaduli D."/>
            <person name="Navarro D."/>
            <person name="Favel A."/>
            <person name="Norest M."/>
            <person name="Lesage-Meessen L."/>
            <person name="Balint B."/>
            <person name="Merenyi Z."/>
            <person name="de Eugenio L."/>
            <person name="Morin E."/>
            <person name="Martinez A.T."/>
            <person name="Baldrian P."/>
            <person name="Stursova M."/>
            <person name="Martinez M.J."/>
            <person name="Novotny C."/>
            <person name="Magnuson J.K."/>
            <person name="Spatafora J.W."/>
            <person name="Maurice S."/>
            <person name="Pangilinan J."/>
            <person name="Andreopoulos W."/>
            <person name="LaButti K."/>
            <person name="Hundley H."/>
            <person name="Na H."/>
            <person name="Kuo A."/>
            <person name="Barry K."/>
            <person name="Lipzen A."/>
            <person name="Henrissat B."/>
            <person name="Riley R."/>
            <person name="Ahrendt S."/>
            <person name="Nagy L.G."/>
            <person name="Grigoriev I.V."/>
            <person name="Martin F."/>
            <person name="Rosso M.N."/>
        </authorList>
    </citation>
    <scope>NUCLEOTIDE SEQUENCE [LARGE SCALE GENOMIC DNA]</scope>
    <source>
        <strain evidence="1 2">CIRM-BRFM 1785</strain>
    </source>
</reference>
<proteinExistence type="predicted"/>
<keyword evidence="2" id="KW-1185">Reference proteome</keyword>
<dbReference type="RefSeq" id="XP_047781190.1">
    <property type="nucleotide sequence ID" value="XM_047919058.1"/>
</dbReference>
<name>A0ABQ8KNH9_9APHY</name>
<dbReference type="Proteomes" id="UP000814176">
    <property type="component" value="Unassembled WGS sequence"/>
</dbReference>
<evidence type="ECO:0000313" key="1">
    <source>
        <dbReference type="EMBL" id="KAH9839435.1"/>
    </source>
</evidence>